<keyword evidence="3" id="KW-1185">Reference proteome</keyword>
<feature type="signal peptide" evidence="1">
    <location>
        <begin position="1"/>
        <end position="20"/>
    </location>
</feature>
<evidence type="ECO:0008006" key="4">
    <source>
        <dbReference type="Google" id="ProtNLM"/>
    </source>
</evidence>
<dbReference type="AlphaFoldDB" id="A0A330LB02"/>
<dbReference type="PROSITE" id="PS51257">
    <property type="entry name" value="PROKAR_LIPOPROTEIN"/>
    <property type="match status" value="1"/>
</dbReference>
<organism evidence="2 3">
    <name type="scientific">Nitrospira lenta</name>
    <dbReference type="NCBI Taxonomy" id="1436998"/>
    <lineage>
        <taxon>Bacteria</taxon>
        <taxon>Pseudomonadati</taxon>
        <taxon>Nitrospirota</taxon>
        <taxon>Nitrospiria</taxon>
        <taxon>Nitrospirales</taxon>
        <taxon>Nitrospiraceae</taxon>
        <taxon>Nitrospira</taxon>
    </lineage>
</organism>
<evidence type="ECO:0000313" key="2">
    <source>
        <dbReference type="EMBL" id="SPP66884.1"/>
    </source>
</evidence>
<evidence type="ECO:0000313" key="3">
    <source>
        <dbReference type="Proteomes" id="UP000248168"/>
    </source>
</evidence>
<keyword evidence="1" id="KW-0732">Signal</keyword>
<dbReference type="InParanoid" id="A0A330LB02"/>
<dbReference type="EMBL" id="OUNR01000022">
    <property type="protein sequence ID" value="SPP66884.1"/>
    <property type="molecule type" value="Genomic_DNA"/>
</dbReference>
<sequence>MKEWLRTLSCGILLSGMAGLAGCAQIEPLPPPPTTPSSIVTFESAAGKWSGILRAIPVLRHDDWVTLTIGDDGSYEFESVRAIGIFQGKGTFTILDGKLSAETDRGSSVVTLYKDSGRRMLKVEATTKDGVQYSAQLTPTK</sequence>
<accession>A0A330LB02</accession>
<reference evidence="3" key="1">
    <citation type="submission" date="2018-04" db="EMBL/GenBank/DDBJ databases">
        <authorList>
            <person name="Lucker S."/>
            <person name="Sakoula D."/>
        </authorList>
    </citation>
    <scope>NUCLEOTIDE SEQUENCE [LARGE SCALE GENOMIC DNA]</scope>
</reference>
<gene>
    <name evidence="2" type="ORF">NITLEN_90139</name>
</gene>
<name>A0A330LB02_9BACT</name>
<protein>
    <recommendedName>
        <fullName evidence="4">Lipocalin-like domain-containing protein</fullName>
    </recommendedName>
</protein>
<feature type="chain" id="PRO_5016368918" description="Lipocalin-like domain-containing protein" evidence="1">
    <location>
        <begin position="21"/>
        <end position="141"/>
    </location>
</feature>
<dbReference type="Proteomes" id="UP000248168">
    <property type="component" value="Unassembled WGS sequence"/>
</dbReference>
<evidence type="ECO:0000256" key="1">
    <source>
        <dbReference type="SAM" id="SignalP"/>
    </source>
</evidence>
<proteinExistence type="predicted"/>